<evidence type="ECO:0000259" key="2">
    <source>
        <dbReference type="Pfam" id="PF10756"/>
    </source>
</evidence>
<dbReference type="Pfam" id="PF10756">
    <property type="entry name" value="bPH_6"/>
    <property type="match status" value="1"/>
</dbReference>
<feature type="domain" description="Low molecular weight protein antigen 6 PH" evidence="2">
    <location>
        <begin position="81"/>
        <end position="143"/>
    </location>
</feature>
<dbReference type="AlphaFoldDB" id="A0A021VQ53"/>
<dbReference type="RefSeq" id="WP_034226338.1">
    <property type="nucleotide sequence ID" value="NZ_AXCW01000111.1"/>
</dbReference>
<keyword evidence="1" id="KW-1133">Transmembrane helix</keyword>
<evidence type="ECO:0000313" key="4">
    <source>
        <dbReference type="Proteomes" id="UP000019753"/>
    </source>
</evidence>
<gene>
    <name evidence="3" type="ORF">N866_01870</name>
</gene>
<dbReference type="InterPro" id="IPR019692">
    <property type="entry name" value="CFP-6_PH"/>
</dbReference>
<keyword evidence="1" id="KW-0472">Membrane</keyword>
<dbReference type="EMBL" id="AXCW01000111">
    <property type="protein sequence ID" value="EYR63243.1"/>
    <property type="molecule type" value="Genomic_DNA"/>
</dbReference>
<keyword evidence="4" id="KW-1185">Reference proteome</keyword>
<sequence length="157" mass="16944">MSTHGDRPSRDPYLPFRPRAARWVSTVVAGVFVVVMLGLAFVVPSYATVTVAWLDRLGFALVAAGGAWLLLRHAAVRADPSPDGLTVRNLATTRTVAWPEIVSVRFGHGHPWVQLDLADGETLAAMGIQRSDGARAVAEARRLATLVAHHSETSRDD</sequence>
<feature type="transmembrane region" description="Helical" evidence="1">
    <location>
        <begin position="53"/>
        <end position="71"/>
    </location>
</feature>
<evidence type="ECO:0000256" key="1">
    <source>
        <dbReference type="SAM" id="Phobius"/>
    </source>
</evidence>
<proteinExistence type="predicted"/>
<reference evidence="3 4" key="1">
    <citation type="submission" date="2014-01" db="EMBL/GenBank/DDBJ databases">
        <title>Actinotalea ferrariae CF5-4.</title>
        <authorList>
            <person name="Chen F."/>
            <person name="Li Y."/>
            <person name="Wang G."/>
        </authorList>
    </citation>
    <scope>NUCLEOTIDE SEQUENCE [LARGE SCALE GENOMIC DNA]</scope>
    <source>
        <strain evidence="3 4">CF5-4</strain>
    </source>
</reference>
<protein>
    <recommendedName>
        <fullName evidence="2">Low molecular weight protein antigen 6 PH domain-containing protein</fullName>
    </recommendedName>
</protein>
<dbReference type="Proteomes" id="UP000019753">
    <property type="component" value="Unassembled WGS sequence"/>
</dbReference>
<comment type="caution">
    <text evidence="3">The sequence shown here is derived from an EMBL/GenBank/DDBJ whole genome shotgun (WGS) entry which is preliminary data.</text>
</comment>
<organism evidence="3 4">
    <name type="scientific">Actinotalea ferrariae CF5-4</name>
    <dbReference type="NCBI Taxonomy" id="948458"/>
    <lineage>
        <taxon>Bacteria</taxon>
        <taxon>Bacillati</taxon>
        <taxon>Actinomycetota</taxon>
        <taxon>Actinomycetes</taxon>
        <taxon>Micrococcales</taxon>
        <taxon>Cellulomonadaceae</taxon>
        <taxon>Actinotalea</taxon>
    </lineage>
</organism>
<feature type="transmembrane region" description="Helical" evidence="1">
    <location>
        <begin position="21"/>
        <end position="47"/>
    </location>
</feature>
<dbReference type="OrthoDB" id="3824918at2"/>
<name>A0A021VQ53_9CELL</name>
<accession>A0A021VQ53</accession>
<keyword evidence="1" id="KW-0812">Transmembrane</keyword>
<evidence type="ECO:0000313" key="3">
    <source>
        <dbReference type="EMBL" id="EYR63243.1"/>
    </source>
</evidence>